<evidence type="ECO:0000313" key="3">
    <source>
        <dbReference type="EMBL" id="MDN7130339.1"/>
    </source>
</evidence>
<sequence>MMKKLMNLLFSVSVAAVLYAAPTAAFAAQESVDKRLDVPANVVVTIENMRGEVEIIGTEETYAQVRGKLDEYATGMTFELADNNLTIRVEMPARGNFSGNHGSELEIHLPSSAELNISGVSSDFVVRDFSSDVQLNTVSGDIHAHSLRGKLNLTSVSGDIQSEKLTGRVTLKSVSGDIDDRDGAGSNASYSSTSGDIDVRTSVSDISAESVSGDVMLDLQSVSNLRLKSVSGDVKATLALTRNGRISANSVSGDVELLFSGAVDANLEANVSGGGSIVNDVNDAQVEESKWGVGANLETRLGSGSGTIELTTMSGDIILRKK</sequence>
<evidence type="ECO:0000256" key="1">
    <source>
        <dbReference type="SAM" id="SignalP"/>
    </source>
</evidence>
<evidence type="ECO:0000313" key="4">
    <source>
        <dbReference type="Proteomes" id="UP001169491"/>
    </source>
</evidence>
<feature type="domain" description="DUF4097" evidence="2">
    <location>
        <begin position="45"/>
        <end position="238"/>
    </location>
</feature>
<dbReference type="Pfam" id="PF13349">
    <property type="entry name" value="DUF4097"/>
    <property type="match status" value="1"/>
</dbReference>
<dbReference type="EMBL" id="JAGGJC010000005">
    <property type="protein sequence ID" value="MDN7130339.1"/>
    <property type="molecule type" value="Genomic_DNA"/>
</dbReference>
<accession>A0ABT8MKE0</accession>
<comment type="caution">
    <text evidence="3">The sequence shown here is derived from an EMBL/GenBank/DDBJ whole genome shotgun (WGS) entry which is preliminary data.</text>
</comment>
<dbReference type="RefSeq" id="WP_301721727.1">
    <property type="nucleotide sequence ID" value="NZ_JAGGJC010000005.1"/>
</dbReference>
<evidence type="ECO:0000259" key="2">
    <source>
        <dbReference type="Pfam" id="PF13349"/>
    </source>
</evidence>
<dbReference type="Proteomes" id="UP001169491">
    <property type="component" value="Unassembled WGS sequence"/>
</dbReference>
<keyword evidence="1" id="KW-0732">Signal</keyword>
<keyword evidence="4" id="KW-1185">Reference proteome</keyword>
<proteinExistence type="predicted"/>
<organism evidence="3 4">
    <name type="scientific">Pseudidiomarina terrestris</name>
    <dbReference type="NCBI Taxonomy" id="2820060"/>
    <lineage>
        <taxon>Bacteria</taxon>
        <taxon>Pseudomonadati</taxon>
        <taxon>Pseudomonadota</taxon>
        <taxon>Gammaproteobacteria</taxon>
        <taxon>Alteromonadales</taxon>
        <taxon>Idiomarinaceae</taxon>
        <taxon>Pseudidiomarina</taxon>
    </lineage>
</organism>
<gene>
    <name evidence="3" type="ORF">J6I92_10680</name>
</gene>
<protein>
    <submittedName>
        <fullName evidence="3">DUF4097 family beta strand repeat protein</fullName>
    </submittedName>
</protein>
<reference evidence="3 4" key="1">
    <citation type="submission" date="2021-03" db="EMBL/GenBank/DDBJ databases">
        <title>Pseudidiomarina terrestris, a new bacterium isolated from saline soil.</title>
        <authorList>
            <person name="Galisteo C."/>
            <person name="De La Haba R."/>
            <person name="Sanchez-Porro C."/>
            <person name="Ventosa A."/>
        </authorList>
    </citation>
    <scope>NUCLEOTIDE SEQUENCE [LARGE SCALE GENOMIC DNA]</scope>
    <source>
        <strain evidence="4">1APR75-15</strain>
    </source>
</reference>
<name>A0ABT8MKE0_9GAMM</name>
<feature type="signal peptide" evidence="1">
    <location>
        <begin position="1"/>
        <end position="27"/>
    </location>
</feature>
<feature type="chain" id="PRO_5045841873" evidence="1">
    <location>
        <begin position="28"/>
        <end position="322"/>
    </location>
</feature>
<dbReference type="InterPro" id="IPR025164">
    <property type="entry name" value="Toastrack_DUF4097"/>
</dbReference>